<dbReference type="Gene3D" id="2.40.360.20">
    <property type="match status" value="1"/>
</dbReference>
<feature type="chain" id="PRO_5015675127" description="Secreted protein" evidence="1">
    <location>
        <begin position="26"/>
        <end position="242"/>
    </location>
</feature>
<keyword evidence="1" id="KW-0732">Signal</keyword>
<sequence>MHMAARTGCTLAFLFIGLHAGPAAAGLCDAPFMHDQGKVRLDGSGALRLGADLSFSEVKKNSQGECQARVQGTATFGLAGLPAGKSDLDYWMTLRNGQASFERQTEQGGREPVQGKFDLRMLGLFSYGEPITKAGQTFPARKFQVNVDHKGVDAKPVVVHTGAKTVGEKASIQTAAGTQSCWPINYSRVIEATQASFSGLVLPIPEIRSTVTDWFCPELNMVMRQESRQQGVSSTVEVSELK</sequence>
<dbReference type="AlphaFoldDB" id="A0A2U1CRE0"/>
<dbReference type="Proteomes" id="UP000246145">
    <property type="component" value="Unassembled WGS sequence"/>
</dbReference>
<feature type="signal peptide" evidence="1">
    <location>
        <begin position="1"/>
        <end position="25"/>
    </location>
</feature>
<dbReference type="STRING" id="1231391.GCA_000308195_02846"/>
<reference evidence="2 3" key="1">
    <citation type="submission" date="2018-04" db="EMBL/GenBank/DDBJ databases">
        <title>Genomic Encyclopedia of Type Strains, Phase IV (KMG-IV): sequencing the most valuable type-strain genomes for metagenomic binning, comparative biology and taxonomic classification.</title>
        <authorList>
            <person name="Goeker M."/>
        </authorList>
    </citation>
    <scope>NUCLEOTIDE SEQUENCE [LARGE SCALE GENOMIC DNA]</scope>
    <source>
        <strain evidence="2 3">DSM 10065</strain>
    </source>
</reference>
<organism evidence="2 3">
    <name type="scientific">Pusillimonas noertemannii</name>
    <dbReference type="NCBI Taxonomy" id="305977"/>
    <lineage>
        <taxon>Bacteria</taxon>
        <taxon>Pseudomonadati</taxon>
        <taxon>Pseudomonadota</taxon>
        <taxon>Betaproteobacteria</taxon>
        <taxon>Burkholderiales</taxon>
        <taxon>Alcaligenaceae</taxon>
        <taxon>Pusillimonas</taxon>
    </lineage>
</organism>
<comment type="caution">
    <text evidence="2">The sequence shown here is derived from an EMBL/GenBank/DDBJ whole genome shotgun (WGS) entry which is preliminary data.</text>
</comment>
<evidence type="ECO:0000313" key="2">
    <source>
        <dbReference type="EMBL" id="PVY68404.1"/>
    </source>
</evidence>
<evidence type="ECO:0000313" key="3">
    <source>
        <dbReference type="Proteomes" id="UP000246145"/>
    </source>
</evidence>
<gene>
    <name evidence="2" type="ORF">C7440_0804</name>
</gene>
<accession>A0A2U1CRE0</accession>
<protein>
    <recommendedName>
        <fullName evidence="4">Secreted protein</fullName>
    </recommendedName>
</protein>
<dbReference type="EMBL" id="QEKO01000001">
    <property type="protein sequence ID" value="PVY68404.1"/>
    <property type="molecule type" value="Genomic_DNA"/>
</dbReference>
<proteinExistence type="predicted"/>
<evidence type="ECO:0008006" key="4">
    <source>
        <dbReference type="Google" id="ProtNLM"/>
    </source>
</evidence>
<keyword evidence="3" id="KW-1185">Reference proteome</keyword>
<name>A0A2U1CRE0_9BURK</name>
<evidence type="ECO:0000256" key="1">
    <source>
        <dbReference type="SAM" id="SignalP"/>
    </source>
</evidence>